<dbReference type="GO" id="GO:0018146">
    <property type="term" value="P:keratan sulfate proteoglycan biosynthetic process"/>
    <property type="evidence" value="ECO:0007669"/>
    <property type="project" value="TreeGrafter"/>
</dbReference>
<dbReference type="RefSeq" id="XP_030051227.1">
    <property type="nucleotide sequence ID" value="XM_030195367.1"/>
</dbReference>
<keyword evidence="7" id="KW-0333">Golgi apparatus</keyword>
<comment type="subcellular location">
    <subcellularLocation>
        <location evidence="1">Golgi apparatus membrane</location>
        <topology evidence="1">Single-pass type II membrane protein</topology>
    </subcellularLocation>
</comment>
<evidence type="ECO:0000256" key="11">
    <source>
        <dbReference type="RuleBase" id="RU361155"/>
    </source>
</evidence>
<evidence type="ECO:0000256" key="5">
    <source>
        <dbReference type="ARBA" id="ARBA00022968"/>
    </source>
</evidence>
<comment type="similarity">
    <text evidence="2">Belongs to the sulfotransferase 1 family. Gal/GlcNAc/GalNAc subfamily.</text>
</comment>
<organism evidence="13 14">
    <name type="scientific">Microcaecilia unicolor</name>
    <dbReference type="NCBI Taxonomy" id="1415580"/>
    <lineage>
        <taxon>Eukaryota</taxon>
        <taxon>Metazoa</taxon>
        <taxon>Chordata</taxon>
        <taxon>Craniata</taxon>
        <taxon>Vertebrata</taxon>
        <taxon>Euteleostomi</taxon>
        <taxon>Amphibia</taxon>
        <taxon>Gymnophiona</taxon>
        <taxon>Siphonopidae</taxon>
        <taxon>Microcaecilia</taxon>
    </lineage>
</organism>
<keyword evidence="5" id="KW-0735">Signal-anchor</keyword>
<dbReference type="InterPro" id="IPR000863">
    <property type="entry name" value="Sulfotransferase_dom"/>
</dbReference>
<dbReference type="PANTHER" id="PTHR10704">
    <property type="entry name" value="CARBOHYDRATE SULFOTRANSFERASE"/>
    <property type="match status" value="1"/>
</dbReference>
<dbReference type="InterPro" id="IPR027417">
    <property type="entry name" value="P-loop_NTPase"/>
</dbReference>
<evidence type="ECO:0000256" key="10">
    <source>
        <dbReference type="ARBA" id="ARBA00023277"/>
    </source>
</evidence>
<evidence type="ECO:0000256" key="7">
    <source>
        <dbReference type="ARBA" id="ARBA00023034"/>
    </source>
</evidence>
<evidence type="ECO:0000256" key="6">
    <source>
        <dbReference type="ARBA" id="ARBA00022989"/>
    </source>
</evidence>
<proteinExistence type="inferred from homology"/>
<evidence type="ECO:0000256" key="2">
    <source>
        <dbReference type="ARBA" id="ARBA00005530"/>
    </source>
</evidence>
<dbReference type="GeneID" id="115464972"/>
<keyword evidence="10" id="KW-0119">Carbohydrate metabolism</keyword>
<dbReference type="GO" id="GO:0001517">
    <property type="term" value="F:N-acetylglucosamine 6-O-sulfotransferase activity"/>
    <property type="evidence" value="ECO:0007669"/>
    <property type="project" value="TreeGrafter"/>
</dbReference>
<dbReference type="GO" id="GO:0006044">
    <property type="term" value="P:N-acetylglucosamine metabolic process"/>
    <property type="evidence" value="ECO:0007669"/>
    <property type="project" value="TreeGrafter"/>
</dbReference>
<evidence type="ECO:0000313" key="13">
    <source>
        <dbReference type="Proteomes" id="UP000515156"/>
    </source>
</evidence>
<evidence type="ECO:0000256" key="4">
    <source>
        <dbReference type="ARBA" id="ARBA00022692"/>
    </source>
</evidence>
<dbReference type="PANTHER" id="PTHR10704:SF4">
    <property type="entry name" value="CARBOHYDRATE SULFOTRANSFERASE 6"/>
    <property type="match status" value="1"/>
</dbReference>
<dbReference type="SUPFAM" id="SSF52540">
    <property type="entry name" value="P-loop containing nucleoside triphosphate hydrolases"/>
    <property type="match status" value="1"/>
</dbReference>
<reference evidence="14" key="1">
    <citation type="submission" date="2025-08" db="UniProtKB">
        <authorList>
            <consortium name="RefSeq"/>
        </authorList>
    </citation>
    <scope>IDENTIFICATION</scope>
</reference>
<dbReference type="InParanoid" id="A0A6P7X6K0"/>
<evidence type="ECO:0000256" key="3">
    <source>
        <dbReference type="ARBA" id="ARBA00022679"/>
    </source>
</evidence>
<evidence type="ECO:0000259" key="12">
    <source>
        <dbReference type="Pfam" id="PF00685"/>
    </source>
</evidence>
<dbReference type="Proteomes" id="UP000515156">
    <property type="component" value="Chromosome 3"/>
</dbReference>
<keyword evidence="4" id="KW-0812">Transmembrane</keyword>
<evidence type="ECO:0000256" key="8">
    <source>
        <dbReference type="ARBA" id="ARBA00023136"/>
    </source>
</evidence>
<dbReference type="KEGG" id="muo:115464972"/>
<gene>
    <name evidence="14" type="primary">LOC115464972</name>
</gene>
<dbReference type="FunFam" id="3.40.50.300:FF:000703">
    <property type="entry name" value="Sulfotransferase"/>
    <property type="match status" value="1"/>
</dbReference>
<dbReference type="AlphaFoldDB" id="A0A6P7X6K0"/>
<protein>
    <recommendedName>
        <fullName evidence="11">Sulfotransferase</fullName>
        <ecNumber evidence="11">2.8.2.-</ecNumber>
    </recommendedName>
</protein>
<evidence type="ECO:0000313" key="14">
    <source>
        <dbReference type="RefSeq" id="XP_030051227.1"/>
    </source>
</evidence>
<sequence>MPRRSTISKHCFLILTLACTSWYVGWKLSNLSGQQFMRRPLRTQLLILSSWRSGSSFMGQLFNQSPKVFYLLEPTRHVWTRLSRKSPQFIQAPMRDLLRAIFSCNMSAFEPYMQKHKFVSNLFGWKESRALCSPPVCGALQRSDFIDRPKCLQICRQSPFEKMEEACRTYSHIVVKVVRFLDLATLYPLLTDPTLNLKIIHLVRDPRAVLSSREYFPGLNTDDTIISRAQNSSRNISVVMQEICQAQVQIYRAASQKPPPFLKDRYLMVRHEDLVKDPLAYLREWYEYVGLSISPKLEDWVYNITHGSILNDRGLMRFSGDSLKIAQKWREKLSFQKVKEVQQLCKQEMDTFGYQRVWSEEHLKNMSLELVLPQGMY</sequence>
<dbReference type="Pfam" id="PF00685">
    <property type="entry name" value="Sulfotransfer_1"/>
    <property type="match status" value="1"/>
</dbReference>
<accession>A0A6P7X6K0</accession>
<dbReference type="Gene3D" id="3.40.50.300">
    <property type="entry name" value="P-loop containing nucleotide triphosphate hydrolases"/>
    <property type="match status" value="1"/>
</dbReference>
<dbReference type="InterPro" id="IPR051135">
    <property type="entry name" value="Gal/GlcNAc/GalNAc_ST"/>
</dbReference>
<name>A0A6P7X6K0_9AMPH</name>
<dbReference type="EC" id="2.8.2.-" evidence="11"/>
<dbReference type="GO" id="GO:0006790">
    <property type="term" value="P:sulfur compound metabolic process"/>
    <property type="evidence" value="ECO:0007669"/>
    <property type="project" value="TreeGrafter"/>
</dbReference>
<keyword evidence="13" id="KW-1185">Reference proteome</keyword>
<dbReference type="GO" id="GO:0000139">
    <property type="term" value="C:Golgi membrane"/>
    <property type="evidence" value="ECO:0007669"/>
    <property type="project" value="UniProtKB-SubCell"/>
</dbReference>
<dbReference type="OrthoDB" id="6138663at2759"/>
<evidence type="ECO:0000256" key="9">
    <source>
        <dbReference type="ARBA" id="ARBA00023180"/>
    </source>
</evidence>
<keyword evidence="6" id="KW-1133">Transmembrane helix</keyword>
<feature type="domain" description="Sulfotransferase" evidence="12">
    <location>
        <begin position="43"/>
        <end position="353"/>
    </location>
</feature>
<keyword evidence="9" id="KW-0325">Glycoprotein</keyword>
<keyword evidence="8" id="KW-0472">Membrane</keyword>
<evidence type="ECO:0000256" key="1">
    <source>
        <dbReference type="ARBA" id="ARBA00004323"/>
    </source>
</evidence>
<keyword evidence="3 11" id="KW-0808">Transferase</keyword>